<dbReference type="GO" id="GO:0051453">
    <property type="term" value="P:regulation of intracellular pH"/>
    <property type="evidence" value="ECO:0007669"/>
    <property type="project" value="TreeGrafter"/>
</dbReference>
<dbReference type="PRINTS" id="PR01232">
    <property type="entry name" value="NAHCO3TRSPRT"/>
</dbReference>
<feature type="transmembrane region" description="Helical" evidence="9">
    <location>
        <begin position="565"/>
        <end position="584"/>
    </location>
</feature>
<dbReference type="EMBL" id="KL367474">
    <property type="protein sequence ID" value="KFD73282.1"/>
    <property type="molecule type" value="Genomic_DNA"/>
</dbReference>
<dbReference type="GO" id="GO:0008509">
    <property type="term" value="F:monoatomic anion transmembrane transporter activity"/>
    <property type="evidence" value="ECO:0007669"/>
    <property type="project" value="InterPro"/>
</dbReference>
<comment type="subcellular location">
    <subcellularLocation>
        <location evidence="1">Basolateral cell membrane</location>
        <topology evidence="1">Multi-pass membrane protein</topology>
    </subcellularLocation>
    <subcellularLocation>
        <location evidence="9">Membrane</location>
        <topology evidence="9">Multi-pass membrane protein</topology>
    </subcellularLocation>
</comment>
<evidence type="ECO:0000259" key="12">
    <source>
        <dbReference type="Pfam" id="PF07565"/>
    </source>
</evidence>
<dbReference type="Pfam" id="PF00955">
    <property type="entry name" value="HCO3_cotransp"/>
    <property type="match status" value="1"/>
</dbReference>
<dbReference type="Gene3D" id="1.10.287.570">
    <property type="entry name" value="Helical hairpin bin"/>
    <property type="match status" value="1"/>
</dbReference>
<comment type="caution">
    <text evidence="9">Lacks conserved residue(s) required for the propagation of feature annotation.</text>
</comment>
<feature type="transmembrane region" description="Helical" evidence="9">
    <location>
        <begin position="819"/>
        <end position="840"/>
    </location>
</feature>
<proteinExistence type="inferred from homology"/>
<evidence type="ECO:0000256" key="3">
    <source>
        <dbReference type="ARBA" id="ARBA00022448"/>
    </source>
</evidence>
<feature type="region of interest" description="Disordered" evidence="10">
    <location>
        <begin position="1"/>
        <end position="24"/>
    </location>
</feature>
<feature type="transmembrane region" description="Helical" evidence="9">
    <location>
        <begin position="887"/>
        <end position="907"/>
    </location>
</feature>
<feature type="transmembrane region" description="Helical" evidence="9">
    <location>
        <begin position="928"/>
        <end position="952"/>
    </location>
</feature>
<gene>
    <name evidence="13" type="ORF">M513_08109</name>
    <name evidence="14" type="ORF">M514_08109</name>
</gene>
<dbReference type="PANTHER" id="PTHR11453:SF36">
    <property type="entry name" value="ANION EXCHANGE PROTEIN"/>
    <property type="match status" value="1"/>
</dbReference>
<dbReference type="FunFam" id="1.10.287.570:FF:000001">
    <property type="entry name" value="Anion exchange protein"/>
    <property type="match status" value="1"/>
</dbReference>
<keyword evidence="6 9" id="KW-1133">Transmembrane helix</keyword>
<comment type="similarity">
    <text evidence="2 9">Belongs to the anion exchanger (TC 2.A.31) family.</text>
</comment>
<reference evidence="14 15" key="1">
    <citation type="journal article" date="2014" name="Nat. Genet.">
        <title>Genome and transcriptome of the porcine whipworm Trichuris suis.</title>
        <authorList>
            <person name="Jex A.R."/>
            <person name="Nejsum P."/>
            <person name="Schwarz E.M."/>
            <person name="Hu L."/>
            <person name="Young N.D."/>
            <person name="Hall R.S."/>
            <person name="Korhonen P.K."/>
            <person name="Liao S."/>
            <person name="Thamsborg S."/>
            <person name="Xia J."/>
            <person name="Xu P."/>
            <person name="Wang S."/>
            <person name="Scheerlinck J.P."/>
            <person name="Hofmann A."/>
            <person name="Sternberg P.W."/>
            <person name="Wang J."/>
            <person name="Gasser R.B."/>
        </authorList>
    </citation>
    <scope>NUCLEOTIDE SEQUENCE [LARGE SCALE GENOMIC DNA]</scope>
    <source>
        <strain evidence="14">DCEP-RM93F</strain>
        <strain evidence="13">DCEP-RM93M</strain>
    </source>
</reference>
<feature type="compositionally biased region" description="Basic and acidic residues" evidence="10">
    <location>
        <begin position="1219"/>
        <end position="1233"/>
    </location>
</feature>
<evidence type="ECO:0000256" key="5">
    <source>
        <dbReference type="ARBA" id="ARBA00022692"/>
    </source>
</evidence>
<dbReference type="Gene3D" id="3.40.930.10">
    <property type="entry name" value="Mannitol-specific EII, Chain A"/>
    <property type="match status" value="1"/>
</dbReference>
<feature type="transmembrane region" description="Helical" evidence="9">
    <location>
        <begin position="786"/>
        <end position="807"/>
    </location>
</feature>
<feature type="transmembrane region" description="Helical" evidence="9">
    <location>
        <begin position="681"/>
        <end position="701"/>
    </location>
</feature>
<feature type="region of interest" description="Disordered" evidence="10">
    <location>
        <begin position="50"/>
        <end position="69"/>
    </location>
</feature>
<feature type="region of interest" description="Disordered" evidence="10">
    <location>
        <begin position="460"/>
        <end position="489"/>
    </location>
</feature>
<feature type="domain" description="Bicarbonate transporter-like transmembrane" evidence="11">
    <location>
        <begin position="534"/>
        <end position="1112"/>
    </location>
</feature>
<feature type="compositionally biased region" description="Polar residues" evidence="10">
    <location>
        <begin position="1268"/>
        <end position="1280"/>
    </location>
</feature>
<evidence type="ECO:0000256" key="6">
    <source>
        <dbReference type="ARBA" id="ARBA00022989"/>
    </source>
</evidence>
<feature type="domain" description="Band 3 cytoplasmic" evidence="12">
    <location>
        <begin position="135"/>
        <end position="462"/>
    </location>
</feature>
<evidence type="ECO:0000313" key="13">
    <source>
        <dbReference type="EMBL" id="KFD51068.1"/>
    </source>
</evidence>
<evidence type="ECO:0000256" key="2">
    <source>
        <dbReference type="ARBA" id="ARBA00010993"/>
    </source>
</evidence>
<dbReference type="GO" id="GO:0016323">
    <property type="term" value="C:basolateral plasma membrane"/>
    <property type="evidence" value="ECO:0007669"/>
    <property type="project" value="UniProtKB-SubCell"/>
</dbReference>
<dbReference type="NCBIfam" id="TIGR00834">
    <property type="entry name" value="ae"/>
    <property type="match status" value="1"/>
</dbReference>
<dbReference type="PRINTS" id="PR01231">
    <property type="entry name" value="HCO3TRNSPORT"/>
</dbReference>
<dbReference type="PANTHER" id="PTHR11453">
    <property type="entry name" value="ANION EXCHANGE PROTEIN"/>
    <property type="match status" value="1"/>
</dbReference>
<dbReference type="EMBL" id="KL363244">
    <property type="protein sequence ID" value="KFD51068.1"/>
    <property type="molecule type" value="Genomic_DNA"/>
</dbReference>
<keyword evidence="5 9" id="KW-0812">Transmembrane</keyword>
<protein>
    <recommendedName>
        <fullName evidence="9">Anion exchange protein</fullName>
    </recommendedName>
</protein>
<name>A0A085NUY6_9BILA</name>
<dbReference type="InterPro" id="IPR011531">
    <property type="entry name" value="HCO3_transpt-like_TM_dom"/>
</dbReference>
<evidence type="ECO:0000256" key="10">
    <source>
        <dbReference type="SAM" id="MobiDB-lite"/>
    </source>
</evidence>
<keyword evidence="3 9" id="KW-0813">Transport</keyword>
<dbReference type="Proteomes" id="UP000030764">
    <property type="component" value="Unassembled WGS sequence"/>
</dbReference>
<keyword evidence="7 9" id="KW-0406">Ion transport</keyword>
<feature type="transmembrane region" description="Helical" evidence="9">
    <location>
        <begin position="591"/>
        <end position="611"/>
    </location>
</feature>
<feature type="region of interest" description="Disordered" evidence="10">
    <location>
        <begin position="1219"/>
        <end position="1280"/>
    </location>
</feature>
<dbReference type="InterPro" id="IPR003020">
    <property type="entry name" value="HCO3_transpt_euk"/>
</dbReference>
<accession>A0A085NUY6</accession>
<evidence type="ECO:0000256" key="8">
    <source>
        <dbReference type="ARBA" id="ARBA00023136"/>
    </source>
</evidence>
<sequence length="1280" mass="144328">MEDSKKSEDEANADVVRDTKADESCKHINEEEPGYRRKNIVWFGTEIHPPFEGEKREKPSEKRARRRRSTLQQLVRDGVQRAPLIETIDEENTIVLGTYNNHHLLFDGKISPSERVQHLLNPPDKNDAMDKVFPHQLFTEMELLCGSGPSQEWRQTARWVKYEEVVEEGGNRWSKPHVATLTLQSLFELRSCFLKGVVILDMSADGLEDVIERAIAKLVKENFLRKSNVAIVRDALLSKHRHQYEANRYHKDGMSTGQSFLQTVRSFADIGRSFSHAKTLNAASEHASAGQLSVPDARKLRFDVYFYFKKKEAGRPPTAGIAPPVKVGQKGIDPNAPAGEQTAKGNYHLYKKLPRDAEASNVLIGQLQSLESRLSVFIRLHKACYFQNLTEVPVPTRFLFILLGPKGCEAKYREVGRAVSTLMSDVIFCEVAYQARNREDLLDGLDEFLEQVTVLPPGEWDPSIRIEPPPSVPSQEARKNPPPKPDEADANMKEVFEKHLDDDDALKRTHRQEASFWDCRWILSMTELLAGKTKLFGGLIKDVKRKIKWYPSDFTDSCNLQCIAAFMYMYFAMLAPIVTFGGLLEEATDRHLAAIENLFSGAICGIMYSLFAGQPLTMIGSTGPVLIFEKVVFDICKQAGLGFLSVRFWINFWSFVILLIIVATDASSMVSYITRFTEESFAALISFIFIFECIAKLLAILDHARVIIWNPLSQGNGTCVCMNMNSTDVEHLNAMAHRKKWSTDGWLLEDPSTNSTLVDWDKLPLDYCNAANGQLEGTACYKMYDVFLASVILVFGTFTLATMLKYSRNSSYFPSRVRAVLSDFAVIISIVIMVSVDISLDLQTPKLYVPEKFEASAIHRPTFFLLCVNPTHEGRGWLVNPLPDSSTWWIIPLGLPPAVLLCILLFMDHQITVVIVNRKENKLKKGCGYHLDLLLIAFVCLITGFFGLPIFVAATVMSISHVNALRQLSECQAPGEKPKFIGVREQRVTGILVFLFIGLSVLMTSVLRHIPMPVLYGVFLYMGVSSLAGVQMVDRLLLLFMPMKYQPDYIYLRHVPIGRVHLFTFCQISCFVVLCVIKEIKVTSLVFLVAVRKLLEFVFTEHELKYLDDKMPDIFLRHKEDVKIKKEKVGCFFFFAATLKLMIEHALTLKEMKENAKNALMSLQSDDNLQISLASGHVMSIPLKTLNRTVSEDKAINLSEEVTRSGLWKHIASSSDMTKVKDNGKKKVSEDKGPFSPSSLTEEDDVEAITFSFDRSPKSDSESKPLLNASSRDSTTTGPV</sequence>
<feature type="compositionally biased region" description="Basic and acidic residues" evidence="10">
    <location>
        <begin position="476"/>
        <end position="489"/>
    </location>
</feature>
<dbReference type="GO" id="GO:0008510">
    <property type="term" value="F:sodium:bicarbonate symporter activity"/>
    <property type="evidence" value="ECO:0007669"/>
    <property type="project" value="TreeGrafter"/>
</dbReference>
<evidence type="ECO:0000313" key="14">
    <source>
        <dbReference type="EMBL" id="KFD73282.1"/>
    </source>
</evidence>
<evidence type="ECO:0000256" key="1">
    <source>
        <dbReference type="ARBA" id="ARBA00004554"/>
    </source>
</evidence>
<dbReference type="InterPro" id="IPR013769">
    <property type="entry name" value="Band3_cytoplasmic_dom"/>
</dbReference>
<dbReference type="InterPro" id="IPR016152">
    <property type="entry name" value="PTrfase/Anion_transptr"/>
</dbReference>
<feature type="transmembrane region" description="Helical" evidence="9">
    <location>
        <begin position="1014"/>
        <end position="1040"/>
    </location>
</feature>
<feature type="transmembrane region" description="Helical" evidence="9">
    <location>
        <begin position="988"/>
        <end position="1007"/>
    </location>
</feature>
<evidence type="ECO:0000256" key="9">
    <source>
        <dbReference type="RuleBase" id="RU362035"/>
    </source>
</evidence>
<evidence type="ECO:0000313" key="15">
    <source>
        <dbReference type="Proteomes" id="UP000030764"/>
    </source>
</evidence>
<dbReference type="SUPFAM" id="SSF55804">
    <property type="entry name" value="Phoshotransferase/anion transport protein"/>
    <property type="match status" value="1"/>
</dbReference>
<evidence type="ECO:0000259" key="11">
    <source>
        <dbReference type="Pfam" id="PF00955"/>
    </source>
</evidence>
<dbReference type="Pfam" id="PF07565">
    <property type="entry name" value="Band_3_cyto"/>
    <property type="match status" value="1"/>
</dbReference>
<evidence type="ECO:0000256" key="7">
    <source>
        <dbReference type="ARBA" id="ARBA00023065"/>
    </source>
</evidence>
<keyword evidence="4" id="KW-1003">Cell membrane</keyword>
<dbReference type="GO" id="GO:0005452">
    <property type="term" value="F:solute:inorganic anion antiporter activity"/>
    <property type="evidence" value="ECO:0007669"/>
    <property type="project" value="InterPro"/>
</dbReference>
<dbReference type="InterPro" id="IPR003024">
    <property type="entry name" value="Na/HCO3_transpt"/>
</dbReference>
<evidence type="ECO:0000256" key="4">
    <source>
        <dbReference type="ARBA" id="ARBA00022475"/>
    </source>
</evidence>
<keyword evidence="15" id="KW-1185">Reference proteome</keyword>
<feature type="compositionally biased region" description="Basic and acidic residues" evidence="10">
    <location>
        <begin position="50"/>
        <end position="62"/>
    </location>
</feature>
<keyword evidence="8 9" id="KW-0472">Membrane</keyword>
<dbReference type="Proteomes" id="UP000030758">
    <property type="component" value="Unassembled WGS sequence"/>
</dbReference>
<dbReference type="AlphaFoldDB" id="A0A085NUY6"/>
<organism evidence="14">
    <name type="scientific">Trichuris suis</name>
    <name type="common">pig whipworm</name>
    <dbReference type="NCBI Taxonomy" id="68888"/>
    <lineage>
        <taxon>Eukaryota</taxon>
        <taxon>Metazoa</taxon>
        <taxon>Ecdysozoa</taxon>
        <taxon>Nematoda</taxon>
        <taxon>Enoplea</taxon>
        <taxon>Dorylaimia</taxon>
        <taxon>Trichinellida</taxon>
        <taxon>Trichuridae</taxon>
        <taxon>Trichuris</taxon>
    </lineage>
</organism>